<evidence type="ECO:0000256" key="1">
    <source>
        <dbReference type="SAM" id="Phobius"/>
    </source>
</evidence>
<evidence type="ECO:0000313" key="2">
    <source>
        <dbReference type="EMBL" id="EIW74754.1"/>
    </source>
</evidence>
<keyword evidence="1" id="KW-0472">Membrane</keyword>
<proteinExistence type="predicted"/>
<dbReference type="RefSeq" id="XP_007774837.1">
    <property type="nucleotide sequence ID" value="XM_007776647.1"/>
</dbReference>
<protein>
    <submittedName>
        <fullName evidence="2">Uncharacterized protein</fullName>
    </submittedName>
</protein>
<organism evidence="2 3">
    <name type="scientific">Coniophora puteana (strain RWD-64-598)</name>
    <name type="common">Brown rot fungus</name>
    <dbReference type="NCBI Taxonomy" id="741705"/>
    <lineage>
        <taxon>Eukaryota</taxon>
        <taxon>Fungi</taxon>
        <taxon>Dikarya</taxon>
        <taxon>Basidiomycota</taxon>
        <taxon>Agaricomycotina</taxon>
        <taxon>Agaricomycetes</taxon>
        <taxon>Agaricomycetidae</taxon>
        <taxon>Boletales</taxon>
        <taxon>Coniophorineae</taxon>
        <taxon>Coniophoraceae</taxon>
        <taxon>Coniophora</taxon>
    </lineage>
</organism>
<dbReference type="EMBL" id="JH711590">
    <property type="protein sequence ID" value="EIW74754.1"/>
    <property type="molecule type" value="Genomic_DNA"/>
</dbReference>
<sequence length="137" mass="15522">MCVLVEVAAVPEPAHGSAVTDWAPRSQRTRRLRRLRRDDLKLQHFDRQDSWISGCVGGWVVTNSHCTGCVSVLLGLLACFFCYHFAFLTLRWSDRRVSPPSWHATHQHFFFSSFCCLAFHSKVLTRLAGLVSTSVCP</sequence>
<reference evidence="3" key="1">
    <citation type="journal article" date="2012" name="Science">
        <title>The Paleozoic origin of enzymatic lignin decomposition reconstructed from 31 fungal genomes.</title>
        <authorList>
            <person name="Floudas D."/>
            <person name="Binder M."/>
            <person name="Riley R."/>
            <person name="Barry K."/>
            <person name="Blanchette R.A."/>
            <person name="Henrissat B."/>
            <person name="Martinez A.T."/>
            <person name="Otillar R."/>
            <person name="Spatafora J.W."/>
            <person name="Yadav J.S."/>
            <person name="Aerts A."/>
            <person name="Benoit I."/>
            <person name="Boyd A."/>
            <person name="Carlson A."/>
            <person name="Copeland A."/>
            <person name="Coutinho P.M."/>
            <person name="de Vries R.P."/>
            <person name="Ferreira P."/>
            <person name="Findley K."/>
            <person name="Foster B."/>
            <person name="Gaskell J."/>
            <person name="Glotzer D."/>
            <person name="Gorecki P."/>
            <person name="Heitman J."/>
            <person name="Hesse C."/>
            <person name="Hori C."/>
            <person name="Igarashi K."/>
            <person name="Jurgens J.A."/>
            <person name="Kallen N."/>
            <person name="Kersten P."/>
            <person name="Kohler A."/>
            <person name="Kuees U."/>
            <person name="Kumar T.K.A."/>
            <person name="Kuo A."/>
            <person name="LaButti K."/>
            <person name="Larrondo L.F."/>
            <person name="Lindquist E."/>
            <person name="Ling A."/>
            <person name="Lombard V."/>
            <person name="Lucas S."/>
            <person name="Lundell T."/>
            <person name="Martin R."/>
            <person name="McLaughlin D.J."/>
            <person name="Morgenstern I."/>
            <person name="Morin E."/>
            <person name="Murat C."/>
            <person name="Nagy L.G."/>
            <person name="Nolan M."/>
            <person name="Ohm R.A."/>
            <person name="Patyshakuliyeva A."/>
            <person name="Rokas A."/>
            <person name="Ruiz-Duenas F.J."/>
            <person name="Sabat G."/>
            <person name="Salamov A."/>
            <person name="Samejima M."/>
            <person name="Schmutz J."/>
            <person name="Slot J.C."/>
            <person name="St John F."/>
            <person name="Stenlid J."/>
            <person name="Sun H."/>
            <person name="Sun S."/>
            <person name="Syed K."/>
            <person name="Tsang A."/>
            <person name="Wiebenga A."/>
            <person name="Young D."/>
            <person name="Pisabarro A."/>
            <person name="Eastwood D.C."/>
            <person name="Martin F."/>
            <person name="Cullen D."/>
            <person name="Grigoriev I.V."/>
            <person name="Hibbett D.S."/>
        </authorList>
    </citation>
    <scope>NUCLEOTIDE SEQUENCE [LARGE SCALE GENOMIC DNA]</scope>
    <source>
        <strain evidence="3">RWD-64-598 SS2</strain>
    </source>
</reference>
<dbReference type="Proteomes" id="UP000053558">
    <property type="component" value="Unassembled WGS sequence"/>
</dbReference>
<dbReference type="AlphaFoldDB" id="A0A5M3M7C2"/>
<comment type="caution">
    <text evidence="2">The sequence shown here is derived from an EMBL/GenBank/DDBJ whole genome shotgun (WGS) entry which is preliminary data.</text>
</comment>
<keyword evidence="3" id="KW-1185">Reference proteome</keyword>
<keyword evidence="1" id="KW-1133">Transmembrane helix</keyword>
<evidence type="ECO:0000313" key="3">
    <source>
        <dbReference type="Proteomes" id="UP000053558"/>
    </source>
</evidence>
<dbReference type="KEGG" id="cput:CONPUDRAFT_140232"/>
<feature type="transmembrane region" description="Helical" evidence="1">
    <location>
        <begin position="70"/>
        <end position="90"/>
    </location>
</feature>
<dbReference type="GeneID" id="19201479"/>
<keyword evidence="1" id="KW-0812">Transmembrane</keyword>
<accession>A0A5M3M7C2</accession>
<gene>
    <name evidence="2" type="ORF">CONPUDRAFT_140232</name>
</gene>
<name>A0A5M3M7C2_CONPW</name>